<evidence type="ECO:0000256" key="9">
    <source>
        <dbReference type="ARBA" id="ARBA00022701"/>
    </source>
</evidence>
<keyword evidence="15" id="KW-0137">Centromere</keyword>
<dbReference type="GO" id="GO:0051010">
    <property type="term" value="F:microtubule plus-end binding"/>
    <property type="evidence" value="ECO:0007669"/>
    <property type="project" value="TreeGrafter"/>
</dbReference>
<evidence type="ECO:0000256" key="12">
    <source>
        <dbReference type="ARBA" id="ARBA00023212"/>
    </source>
</evidence>
<dbReference type="Proteomes" id="UP000013776">
    <property type="component" value="Unassembled WGS sequence"/>
</dbReference>
<keyword evidence="11" id="KW-0995">Kinetochore</keyword>
<evidence type="ECO:0000256" key="15">
    <source>
        <dbReference type="ARBA" id="ARBA00023328"/>
    </source>
</evidence>
<evidence type="ECO:0000256" key="11">
    <source>
        <dbReference type="ARBA" id="ARBA00022838"/>
    </source>
</evidence>
<proteinExistence type="inferred from homology"/>
<dbReference type="GO" id="GO:0051301">
    <property type="term" value="P:cell division"/>
    <property type="evidence" value="ECO:0007669"/>
    <property type="project" value="UniProtKB-KW"/>
</dbReference>
<comment type="subcellular location">
    <subcellularLocation>
        <location evidence="3">Chromosome</location>
        <location evidence="3">Centromere</location>
        <location evidence="3">Kinetochore</location>
    </subcellularLocation>
    <subcellularLocation>
        <location evidence="2">Cytoplasm</location>
        <location evidence="2">Cytoskeleton</location>
        <location evidence="2">Spindle</location>
    </subcellularLocation>
    <subcellularLocation>
        <location evidence="1">Nucleus</location>
    </subcellularLocation>
</comment>
<evidence type="ECO:0000313" key="18">
    <source>
        <dbReference type="EMBL" id="CCG81592.1"/>
    </source>
</evidence>
<evidence type="ECO:0000256" key="17">
    <source>
        <dbReference type="SAM" id="MobiDB-lite"/>
    </source>
</evidence>
<keyword evidence="10" id="KW-0498">Mitosis</keyword>
<dbReference type="VEuPathDB" id="FungiDB:TAPDE_001240"/>
<dbReference type="GO" id="GO:0072686">
    <property type="term" value="C:mitotic spindle"/>
    <property type="evidence" value="ECO:0007669"/>
    <property type="project" value="InterPro"/>
</dbReference>
<organism evidence="18 19">
    <name type="scientific">Taphrina deformans (strain PYCC 5710 / ATCC 11124 / CBS 356.35 / IMI 108563 / JCM 9778 / NBRC 8474)</name>
    <name type="common">Peach leaf curl fungus</name>
    <name type="synonym">Lalaria deformans</name>
    <dbReference type="NCBI Taxonomy" id="1097556"/>
    <lineage>
        <taxon>Eukaryota</taxon>
        <taxon>Fungi</taxon>
        <taxon>Dikarya</taxon>
        <taxon>Ascomycota</taxon>
        <taxon>Taphrinomycotina</taxon>
        <taxon>Taphrinomycetes</taxon>
        <taxon>Taphrinales</taxon>
        <taxon>Taphrinaceae</taxon>
        <taxon>Taphrina</taxon>
    </lineage>
</organism>
<dbReference type="GO" id="GO:0044732">
    <property type="term" value="C:mitotic spindle pole body"/>
    <property type="evidence" value="ECO:0007669"/>
    <property type="project" value="TreeGrafter"/>
</dbReference>
<keyword evidence="12" id="KW-0206">Cytoskeleton</keyword>
<evidence type="ECO:0000256" key="6">
    <source>
        <dbReference type="ARBA" id="ARBA00022454"/>
    </source>
</evidence>
<keyword evidence="19" id="KW-1185">Reference proteome</keyword>
<gene>
    <name evidence="18" type="ORF">TAPDE_001240</name>
</gene>
<reference evidence="18 19" key="1">
    <citation type="journal article" date="2013" name="MBio">
        <title>Genome sequencing of the plant pathogen Taphrina deformans, the causal agent of peach leaf curl.</title>
        <authorList>
            <person name="Cisse O.H."/>
            <person name="Almeida J.M.G.C.F."/>
            <person name="Fonseca A."/>
            <person name="Kumar A.A."/>
            <person name="Salojaervi J."/>
            <person name="Overmyer K."/>
            <person name="Hauser P.M."/>
            <person name="Pagni M."/>
        </authorList>
    </citation>
    <scope>NUCLEOTIDE SEQUENCE [LARGE SCALE GENOMIC DNA]</scope>
    <source>
        <strain evidence="19">PYCC 5710 / ATCC 11124 / CBS 356.35 / IMI 108563 / JCM 9778 / NBRC 8474</strain>
    </source>
</reference>
<evidence type="ECO:0000256" key="13">
    <source>
        <dbReference type="ARBA" id="ARBA00023242"/>
    </source>
</evidence>
<evidence type="ECO:0000256" key="1">
    <source>
        <dbReference type="ARBA" id="ARBA00004123"/>
    </source>
</evidence>
<keyword evidence="9" id="KW-0493">Microtubule</keyword>
<dbReference type="PANTHER" id="PTHR28025">
    <property type="entry name" value="DASH COMPLEX SUBUNIT DAD1"/>
    <property type="match status" value="1"/>
</dbReference>
<evidence type="ECO:0000256" key="7">
    <source>
        <dbReference type="ARBA" id="ARBA00022490"/>
    </source>
</evidence>
<dbReference type="Pfam" id="PF08649">
    <property type="entry name" value="DASH_Dad1"/>
    <property type="match status" value="1"/>
</dbReference>
<dbReference type="eggNOG" id="ENOG502SBWQ">
    <property type="taxonomic scope" value="Eukaryota"/>
</dbReference>
<evidence type="ECO:0000313" key="19">
    <source>
        <dbReference type="Proteomes" id="UP000013776"/>
    </source>
</evidence>
<keyword evidence="6" id="KW-0158">Chromosome</keyword>
<keyword evidence="13" id="KW-0539">Nucleus</keyword>
<comment type="similarity">
    <text evidence="4">Belongs to the DASH complex DAD1 family.</text>
</comment>
<sequence length="92" mass="10190">MNNSQHRASVADGNGDDSSPFEQQRAHLVQQVAQTMESIITSMNQLNRNLESVISVGKEFESVSTLWRNFHDVIGEDTSALDKSTNGHNDSE</sequence>
<evidence type="ECO:0000256" key="8">
    <source>
        <dbReference type="ARBA" id="ARBA00022618"/>
    </source>
</evidence>
<protein>
    <recommendedName>
        <fullName evidence="5">DASH complex subunit DAD1</fullName>
    </recommendedName>
    <alternativeName>
        <fullName evidence="16">Outer kinetochore protein DAD1</fullName>
    </alternativeName>
</protein>
<dbReference type="GO" id="GO:0042729">
    <property type="term" value="C:DASH complex"/>
    <property type="evidence" value="ECO:0007669"/>
    <property type="project" value="InterPro"/>
</dbReference>
<dbReference type="GO" id="GO:0005876">
    <property type="term" value="C:spindle microtubule"/>
    <property type="evidence" value="ECO:0007669"/>
    <property type="project" value="TreeGrafter"/>
</dbReference>
<dbReference type="EMBL" id="CAHR02000046">
    <property type="protein sequence ID" value="CCG81592.1"/>
    <property type="molecule type" value="Genomic_DNA"/>
</dbReference>
<evidence type="ECO:0000256" key="14">
    <source>
        <dbReference type="ARBA" id="ARBA00023306"/>
    </source>
</evidence>
<keyword evidence="14" id="KW-0131">Cell cycle</keyword>
<evidence type="ECO:0000256" key="2">
    <source>
        <dbReference type="ARBA" id="ARBA00004186"/>
    </source>
</evidence>
<dbReference type="AlphaFoldDB" id="R4XB79"/>
<evidence type="ECO:0000256" key="16">
    <source>
        <dbReference type="ARBA" id="ARBA00030566"/>
    </source>
</evidence>
<dbReference type="PANTHER" id="PTHR28025:SF1">
    <property type="entry name" value="DASH COMPLEX SUBUNIT DAD1"/>
    <property type="match status" value="1"/>
</dbReference>
<accession>R4XB79</accession>
<feature type="region of interest" description="Disordered" evidence="17">
    <location>
        <begin position="1"/>
        <end position="24"/>
    </location>
</feature>
<evidence type="ECO:0000256" key="4">
    <source>
        <dbReference type="ARBA" id="ARBA00010146"/>
    </source>
</evidence>
<comment type="caution">
    <text evidence="18">The sequence shown here is derived from an EMBL/GenBank/DDBJ whole genome shotgun (WGS) entry which is preliminary data.</text>
</comment>
<keyword evidence="8" id="KW-0132">Cell division</keyword>
<keyword evidence="7" id="KW-0963">Cytoplasm</keyword>
<name>R4XB79_TAPDE</name>
<dbReference type="OrthoDB" id="5566853at2759"/>
<evidence type="ECO:0000256" key="5">
    <source>
        <dbReference type="ARBA" id="ARBA00020261"/>
    </source>
</evidence>
<evidence type="ECO:0000256" key="3">
    <source>
        <dbReference type="ARBA" id="ARBA00004629"/>
    </source>
</evidence>
<dbReference type="InterPro" id="IPR013958">
    <property type="entry name" value="DASH_Dad1"/>
</dbReference>
<evidence type="ECO:0000256" key="10">
    <source>
        <dbReference type="ARBA" id="ARBA00022776"/>
    </source>
</evidence>